<evidence type="ECO:0000256" key="1">
    <source>
        <dbReference type="SAM" id="MobiDB-lite"/>
    </source>
</evidence>
<dbReference type="Proteomes" id="UP000467841">
    <property type="component" value="Unassembled WGS sequence"/>
</dbReference>
<proteinExistence type="predicted"/>
<gene>
    <name evidence="3" type="ORF">MERR_LOCUS15014</name>
</gene>
<feature type="compositionally biased region" description="Basic residues" evidence="1">
    <location>
        <begin position="1"/>
        <end position="10"/>
    </location>
</feature>
<organism evidence="3 4">
    <name type="scientific">Microthlaspi erraticum</name>
    <dbReference type="NCBI Taxonomy" id="1685480"/>
    <lineage>
        <taxon>Eukaryota</taxon>
        <taxon>Viridiplantae</taxon>
        <taxon>Streptophyta</taxon>
        <taxon>Embryophyta</taxon>
        <taxon>Tracheophyta</taxon>
        <taxon>Spermatophyta</taxon>
        <taxon>Magnoliopsida</taxon>
        <taxon>eudicotyledons</taxon>
        <taxon>Gunneridae</taxon>
        <taxon>Pentapetalae</taxon>
        <taxon>rosids</taxon>
        <taxon>malvids</taxon>
        <taxon>Brassicales</taxon>
        <taxon>Brassicaceae</taxon>
        <taxon>Coluteocarpeae</taxon>
        <taxon>Microthlaspi</taxon>
    </lineage>
</organism>
<reference evidence="3" key="1">
    <citation type="submission" date="2020-01" db="EMBL/GenBank/DDBJ databases">
        <authorList>
            <person name="Mishra B."/>
        </authorList>
    </citation>
    <scope>NUCLEOTIDE SEQUENCE [LARGE SCALE GENOMIC DNA]</scope>
</reference>
<dbReference type="AlphaFoldDB" id="A0A6D2IRP1"/>
<feature type="compositionally biased region" description="Low complexity" evidence="1">
    <location>
        <begin position="31"/>
        <end position="44"/>
    </location>
</feature>
<dbReference type="OrthoDB" id="1114110at2759"/>
<feature type="compositionally biased region" description="Basic and acidic residues" evidence="1">
    <location>
        <begin position="13"/>
        <end position="27"/>
    </location>
</feature>
<evidence type="ECO:0000313" key="3">
    <source>
        <dbReference type="EMBL" id="CAA7027779.1"/>
    </source>
</evidence>
<dbReference type="Pfam" id="PF20167">
    <property type="entry name" value="Transposase_32"/>
    <property type="match status" value="1"/>
</dbReference>
<keyword evidence="4" id="KW-1185">Reference proteome</keyword>
<protein>
    <recommendedName>
        <fullName evidence="2">Putative plant transposon protein domain-containing protein</fullName>
    </recommendedName>
</protein>
<feature type="domain" description="Putative plant transposon protein" evidence="2">
    <location>
        <begin position="163"/>
        <end position="329"/>
    </location>
</feature>
<sequence length="417" mass="47662">MIRNRTRSQVKRAAAEKRSKQNHDRPSFRASRSSPEEISSSETSPVHSPERSAAAPTENGSVPSSAESLAIWNRIREQRLLSNAEARRHAYRRHTETLEEQFPSQFARPDNPLSFRFLNQHCQSRFFKIQHRSIYPEKSVFFSTPESKGIMDIIEENGLLLTVSDREVFYPNVVYEVYAHLTSTVRTERPDLIYVRGKMYEFSPAIINKTFNTPDIPAHTTSEFHLDISDHALVQYLTGDRIHHWTKFNTSMLTPEMGHLYGICCYNWMPSSNNTNVTKDRAKLLYKLANRIPFNFGKLVYDQIKAVAVTMTVKGIVPFPSLIYQVLRFQKEILSVANEHMVPPLAEFQLDDRRGHVRQQTPAPAFVFGRSLIADLRHTSTLLLDIAKRFEGGDYGEALLGSAFDKSQAELSGEKSP</sequence>
<dbReference type="InterPro" id="IPR046796">
    <property type="entry name" value="Transposase_32_dom"/>
</dbReference>
<dbReference type="EMBL" id="CACVBM020001061">
    <property type="protein sequence ID" value="CAA7027779.1"/>
    <property type="molecule type" value="Genomic_DNA"/>
</dbReference>
<feature type="region of interest" description="Disordered" evidence="1">
    <location>
        <begin position="1"/>
        <end position="65"/>
    </location>
</feature>
<comment type="caution">
    <text evidence="3">The sequence shown here is derived from an EMBL/GenBank/DDBJ whole genome shotgun (WGS) entry which is preliminary data.</text>
</comment>
<accession>A0A6D2IRP1</accession>
<evidence type="ECO:0000259" key="2">
    <source>
        <dbReference type="Pfam" id="PF20167"/>
    </source>
</evidence>
<name>A0A6D2IRP1_9BRAS</name>
<evidence type="ECO:0000313" key="4">
    <source>
        <dbReference type="Proteomes" id="UP000467841"/>
    </source>
</evidence>